<keyword evidence="3" id="KW-1185">Reference proteome</keyword>
<dbReference type="EMBL" id="BX950851">
    <property type="protein sequence ID" value="CAG76654.1"/>
    <property type="molecule type" value="Genomic_DNA"/>
</dbReference>
<dbReference type="STRING" id="218491.ECA3755"/>
<keyword evidence="1" id="KW-1133">Transmembrane helix</keyword>
<sequence>MPSVLMTAFRAASDAFPTRHWLSRHPCRSLGVHVLLSIIFYAGKNHRDMRWLGFVSSARSARNIAHLSAITVITPNLPNRLTYFFTYCPYRHRQKVICYNITINLLPMIMTSFYSLSALKRVLLVSLLLALLWLMVGWAVMLP</sequence>
<organism evidence="2 3">
    <name type="scientific">Pectobacterium atrosepticum (strain SCRI 1043 / ATCC BAA-672)</name>
    <name type="common">Erwinia carotovora subsp. atroseptica</name>
    <dbReference type="NCBI Taxonomy" id="218491"/>
    <lineage>
        <taxon>Bacteria</taxon>
        <taxon>Pseudomonadati</taxon>
        <taxon>Pseudomonadota</taxon>
        <taxon>Gammaproteobacteria</taxon>
        <taxon>Enterobacterales</taxon>
        <taxon>Pectobacteriaceae</taxon>
        <taxon>Pectobacterium</taxon>
    </lineage>
</organism>
<protein>
    <submittedName>
        <fullName evidence="2">Uncharacterized protein</fullName>
    </submittedName>
</protein>
<dbReference type="AlphaFoldDB" id="Q6D0P3"/>
<name>Q6D0P3_PECAS</name>
<feature type="transmembrane region" description="Helical" evidence="1">
    <location>
        <begin position="122"/>
        <end position="142"/>
    </location>
</feature>
<reference evidence="2" key="1">
    <citation type="submission" date="2004-02" db="EMBL/GenBank/DDBJ databases">
        <title>The genome sequence of the enterobacterial phytopathogen Erwinia carotovora subsp. atroseptica SCRI1043 and functional genomic identification of novel virulence factors.</title>
        <authorList>
            <person name="Bell K.S."/>
            <person name="Sebaihia M."/>
            <person name="Pritchard L."/>
            <person name="Holden M."/>
            <person name="Hyman L.J."/>
            <person name="Holeva M.C."/>
            <person name="Thomson N.R."/>
            <person name="Bentley S.D."/>
            <person name="Churcher C."/>
            <person name="Mungall K."/>
            <person name="Atkin R."/>
            <person name="Bason N."/>
            <person name="Brooks K."/>
            <person name="Chillingworth T."/>
            <person name="Clark K."/>
            <person name="Doggett J."/>
            <person name="Fraser A."/>
            <person name="Hance Z."/>
            <person name="Hauser H."/>
            <person name="Jagels K."/>
            <person name="Moule S."/>
            <person name="Norbertczak H."/>
            <person name="Ormond D."/>
            <person name="Price C."/>
            <person name="Quail M.A."/>
            <person name="Sanders M."/>
            <person name="Walker D."/>
            <person name="Whitehead S."/>
            <person name="Salmond G.P.C."/>
            <person name="Birch P.R.J."/>
            <person name="Barrell B.G."/>
            <person name="Parkhill J."/>
            <person name="Toth I.K."/>
        </authorList>
    </citation>
    <scope>NUCLEOTIDE SEQUENCE</scope>
    <source>
        <strain evidence="2">SCRI1043</strain>
    </source>
</reference>
<feature type="transmembrane region" description="Helical" evidence="1">
    <location>
        <begin position="96"/>
        <end position="116"/>
    </location>
</feature>
<dbReference type="KEGG" id="eca:ECA3755"/>
<keyword evidence="1" id="KW-0472">Membrane</keyword>
<accession>Q6D0P3</accession>
<dbReference type="HOGENOM" id="CLU_1804360_0_0_6"/>
<evidence type="ECO:0000313" key="2">
    <source>
        <dbReference type="EMBL" id="CAG76654.1"/>
    </source>
</evidence>
<evidence type="ECO:0000256" key="1">
    <source>
        <dbReference type="SAM" id="Phobius"/>
    </source>
</evidence>
<dbReference type="Proteomes" id="UP000007966">
    <property type="component" value="Chromosome"/>
</dbReference>
<proteinExistence type="predicted"/>
<keyword evidence="1" id="KW-0812">Transmembrane</keyword>
<gene>
    <name evidence="2" type="ordered locus">ECA3755</name>
</gene>
<evidence type="ECO:0000313" key="3">
    <source>
        <dbReference type="Proteomes" id="UP000007966"/>
    </source>
</evidence>